<evidence type="ECO:0000313" key="4">
    <source>
        <dbReference type="EMBL" id="KAA5608405.1"/>
    </source>
</evidence>
<protein>
    <submittedName>
        <fullName evidence="4">Glycosyltransferase</fullName>
    </submittedName>
</protein>
<keyword evidence="1 4" id="KW-0808">Transferase</keyword>
<dbReference type="Proteomes" id="UP000325255">
    <property type="component" value="Unassembled WGS sequence"/>
</dbReference>
<dbReference type="InterPro" id="IPR022623">
    <property type="entry name" value="Glyco_trans_4"/>
</dbReference>
<feature type="domain" description="Glycosyl transferase family 4" evidence="3">
    <location>
        <begin position="26"/>
        <end position="190"/>
    </location>
</feature>
<feature type="domain" description="Glycosyl transferase family 1" evidence="2">
    <location>
        <begin position="211"/>
        <end position="381"/>
    </location>
</feature>
<dbReference type="Gene3D" id="3.40.50.2000">
    <property type="entry name" value="Glycogen Phosphorylase B"/>
    <property type="match status" value="2"/>
</dbReference>
<gene>
    <name evidence="4" type="ORF">F1189_29175</name>
</gene>
<dbReference type="AlphaFoldDB" id="A0A5M6ILA4"/>
<reference evidence="4 5" key="1">
    <citation type="submission" date="2019-09" db="EMBL/GenBank/DDBJ databases">
        <title>Genome sequence of Rhodovastum atsumiense, a diverse member of the Acetobacteraceae family of non-sulfur purple photosynthetic bacteria.</title>
        <authorList>
            <person name="Meyer T."/>
            <person name="Kyndt J."/>
        </authorList>
    </citation>
    <scope>NUCLEOTIDE SEQUENCE [LARGE SCALE GENOMIC DNA]</scope>
    <source>
        <strain evidence="4 5">DSM 21279</strain>
    </source>
</reference>
<dbReference type="RefSeq" id="WP_150045395.1">
    <property type="nucleotide sequence ID" value="NZ_OW485601.1"/>
</dbReference>
<keyword evidence="5" id="KW-1185">Reference proteome</keyword>
<organism evidence="4 5">
    <name type="scientific">Rhodovastum atsumiense</name>
    <dbReference type="NCBI Taxonomy" id="504468"/>
    <lineage>
        <taxon>Bacteria</taxon>
        <taxon>Pseudomonadati</taxon>
        <taxon>Pseudomonadota</taxon>
        <taxon>Alphaproteobacteria</taxon>
        <taxon>Acetobacterales</taxon>
        <taxon>Acetobacteraceae</taxon>
        <taxon>Rhodovastum</taxon>
    </lineage>
</organism>
<dbReference type="InterPro" id="IPR001296">
    <property type="entry name" value="Glyco_trans_1"/>
</dbReference>
<proteinExistence type="predicted"/>
<sequence>MRYLFVHQNFPGQYLHIIRHLLTQPGHEIVFLSEPNDNAIPGVRRVVYRKPAPAKEAVHPNIRDLDVAMRRAASVAELARNLRHLGFTPDIIIGHHGWGDLLELVDVWPNTPILGYFEFFYRTEGQDVGCDPEFPMGVEQFARIRAMNSINLLALSLEQHGQTPTSWQHTRYPAWAQEQISVLPEGARLDVCRPDPAVREAPFALGRFGVKPGEKLVTYVSRNLEPYRGFHVMMRALPRLLKARPDVRVVMVGGDDVSYGARLANSTWRAHFQQELAGKYDTSRVLLPGQVSYEDYLRLLQRSDAHVYLTYPFVASWSLREALACGSPMVAADVEPVREFVTDGRNGLLTPMLDPAALADNILRVLEDEKLNRRLRSGARRYAERTLDMNIHLAAFAARVAELTGAAVEVPQGRSARRRVAAL</sequence>
<dbReference type="OrthoDB" id="9793726at2"/>
<evidence type="ECO:0000313" key="5">
    <source>
        <dbReference type="Proteomes" id="UP000325255"/>
    </source>
</evidence>
<dbReference type="CDD" id="cd03818">
    <property type="entry name" value="GT4_ExpC-like"/>
    <property type="match status" value="1"/>
</dbReference>
<dbReference type="PANTHER" id="PTHR46401:SF2">
    <property type="entry name" value="GLYCOSYLTRANSFERASE WBBK-RELATED"/>
    <property type="match status" value="1"/>
</dbReference>
<dbReference type="GO" id="GO:0009103">
    <property type="term" value="P:lipopolysaccharide biosynthetic process"/>
    <property type="evidence" value="ECO:0007669"/>
    <property type="project" value="TreeGrafter"/>
</dbReference>
<dbReference type="PANTHER" id="PTHR46401">
    <property type="entry name" value="GLYCOSYLTRANSFERASE WBBK-RELATED"/>
    <property type="match status" value="1"/>
</dbReference>
<dbReference type="EMBL" id="VWPK01000084">
    <property type="protein sequence ID" value="KAA5608405.1"/>
    <property type="molecule type" value="Genomic_DNA"/>
</dbReference>
<accession>A0A5M6ILA4</accession>
<comment type="caution">
    <text evidence="4">The sequence shown here is derived from an EMBL/GenBank/DDBJ whole genome shotgun (WGS) entry which is preliminary data.</text>
</comment>
<dbReference type="SUPFAM" id="SSF53756">
    <property type="entry name" value="UDP-Glycosyltransferase/glycogen phosphorylase"/>
    <property type="match status" value="1"/>
</dbReference>
<dbReference type="GO" id="GO:0016757">
    <property type="term" value="F:glycosyltransferase activity"/>
    <property type="evidence" value="ECO:0007669"/>
    <property type="project" value="InterPro"/>
</dbReference>
<dbReference type="Pfam" id="PF12000">
    <property type="entry name" value="Glyco_trans_4_3"/>
    <property type="match status" value="1"/>
</dbReference>
<evidence type="ECO:0000259" key="2">
    <source>
        <dbReference type="Pfam" id="PF00534"/>
    </source>
</evidence>
<evidence type="ECO:0000259" key="3">
    <source>
        <dbReference type="Pfam" id="PF12000"/>
    </source>
</evidence>
<evidence type="ECO:0000256" key="1">
    <source>
        <dbReference type="ARBA" id="ARBA00022679"/>
    </source>
</evidence>
<dbReference type="Pfam" id="PF00534">
    <property type="entry name" value="Glycos_transf_1"/>
    <property type="match status" value="1"/>
</dbReference>
<name>A0A5M6ILA4_9PROT</name>